<dbReference type="EMBL" id="KZ999827">
    <property type="protein sequence ID" value="RKO84699.1"/>
    <property type="molecule type" value="Genomic_DNA"/>
</dbReference>
<sequence length="71" mass="7659">MPNENSYAPYYRPSVAARSPHEMYSAYMFPTPPGEAAPVHRASAYMFPTPPGAAAPVHRAEVFVYSGAAAK</sequence>
<name>A0A4P9VY63_9FUNG</name>
<proteinExistence type="predicted"/>
<dbReference type="Proteomes" id="UP000269721">
    <property type="component" value="Unassembled WGS sequence"/>
</dbReference>
<protein>
    <submittedName>
        <fullName evidence="1">Uncharacterized protein</fullName>
    </submittedName>
</protein>
<organism evidence="1 2">
    <name type="scientific">Blyttiomyces helicus</name>
    <dbReference type="NCBI Taxonomy" id="388810"/>
    <lineage>
        <taxon>Eukaryota</taxon>
        <taxon>Fungi</taxon>
        <taxon>Fungi incertae sedis</taxon>
        <taxon>Chytridiomycota</taxon>
        <taxon>Chytridiomycota incertae sedis</taxon>
        <taxon>Chytridiomycetes</taxon>
        <taxon>Chytridiomycetes incertae sedis</taxon>
        <taxon>Blyttiomyces</taxon>
    </lineage>
</organism>
<evidence type="ECO:0000313" key="2">
    <source>
        <dbReference type="Proteomes" id="UP000269721"/>
    </source>
</evidence>
<reference evidence="2" key="1">
    <citation type="journal article" date="2018" name="Nat. Microbiol.">
        <title>Leveraging single-cell genomics to expand the fungal tree of life.</title>
        <authorList>
            <person name="Ahrendt S.R."/>
            <person name="Quandt C.A."/>
            <person name="Ciobanu D."/>
            <person name="Clum A."/>
            <person name="Salamov A."/>
            <person name="Andreopoulos B."/>
            <person name="Cheng J.F."/>
            <person name="Woyke T."/>
            <person name="Pelin A."/>
            <person name="Henrissat B."/>
            <person name="Reynolds N.K."/>
            <person name="Benny G.L."/>
            <person name="Smith M.E."/>
            <person name="James T.Y."/>
            <person name="Grigoriev I.V."/>
        </authorList>
    </citation>
    <scope>NUCLEOTIDE SEQUENCE [LARGE SCALE GENOMIC DNA]</scope>
</reference>
<evidence type="ECO:0000313" key="1">
    <source>
        <dbReference type="EMBL" id="RKO84699.1"/>
    </source>
</evidence>
<gene>
    <name evidence="1" type="ORF">BDK51DRAFT_52307</name>
</gene>
<accession>A0A4P9VY63</accession>
<keyword evidence="2" id="KW-1185">Reference proteome</keyword>
<dbReference type="AlphaFoldDB" id="A0A4P9VY63"/>